<dbReference type="SUPFAM" id="SSF51735">
    <property type="entry name" value="NAD(P)-binding Rossmann-fold domains"/>
    <property type="match status" value="1"/>
</dbReference>
<dbReference type="GO" id="GO:0008324">
    <property type="term" value="F:monoatomic cation transmembrane transporter activity"/>
    <property type="evidence" value="ECO:0007669"/>
    <property type="project" value="InterPro"/>
</dbReference>
<dbReference type="Pfam" id="PF02080">
    <property type="entry name" value="TrkA_C"/>
    <property type="match status" value="1"/>
</dbReference>
<feature type="domain" description="RCK N-terminal" evidence="1">
    <location>
        <begin position="4"/>
        <end position="121"/>
    </location>
</feature>
<dbReference type="InterPro" id="IPR036721">
    <property type="entry name" value="RCK_C_sf"/>
</dbReference>
<dbReference type="PROSITE" id="PS51201">
    <property type="entry name" value="RCK_N"/>
    <property type="match status" value="1"/>
</dbReference>
<evidence type="ECO:0000313" key="3">
    <source>
        <dbReference type="EMBL" id="KRT36087.1"/>
    </source>
</evidence>
<reference evidence="4" key="1">
    <citation type="submission" date="2012-09" db="EMBL/GenBank/DDBJ databases">
        <authorList>
            <person name="Weinstock G."/>
            <person name="Sodergren E."/>
            <person name="Clifton S."/>
            <person name="Fulton L."/>
            <person name="Fulton B."/>
            <person name="Courtney L."/>
            <person name="Fronick C."/>
            <person name="Harrison M."/>
            <person name="Strong C."/>
            <person name="Farmer C."/>
            <person name="Delehaunty K."/>
            <person name="Markovic C."/>
            <person name="Hall O."/>
            <person name="Minx P."/>
            <person name="Tomlinson C."/>
            <person name="Mitreva M."/>
            <person name="Nelson J."/>
            <person name="Hou S."/>
            <person name="Wollam A."/>
            <person name="Pepin K.H."/>
            <person name="Johnson M."/>
            <person name="Bhonagiri V."/>
            <person name="Nash W.E."/>
            <person name="Suruliraj S."/>
            <person name="Warren W."/>
            <person name="Chinwalla A."/>
            <person name="Mardis E.R."/>
            <person name="Wilson R.K."/>
        </authorList>
    </citation>
    <scope>NUCLEOTIDE SEQUENCE [LARGE SCALE GENOMIC DNA]</scope>
    <source>
        <strain evidence="4">OS1</strain>
    </source>
</reference>
<dbReference type="eggNOG" id="COG0569">
    <property type="taxonomic scope" value="Bacteria"/>
</dbReference>
<evidence type="ECO:0000259" key="1">
    <source>
        <dbReference type="PROSITE" id="PS51201"/>
    </source>
</evidence>
<dbReference type="Gene3D" id="3.30.70.1450">
    <property type="entry name" value="Regulator of K+ conductance, C-terminal domain"/>
    <property type="match status" value="1"/>
</dbReference>
<dbReference type="Proteomes" id="UP000005273">
    <property type="component" value="Unassembled WGS sequence"/>
</dbReference>
<sequence>MNDKNTVIVIGLGRFGQSVCRRLVALKQEVVAVDRNMHRVEEVADIVDLAAQVDATDEEAMIKVGAKEANVAIVAIGENIEASILATSILRGLDVKHIIARAQSSLHARVLAQVGAHRVIFPERDMGIRIAENIVFPWLSEFAALPGSSYLVGSIEAKEEMWGKTLAELNFRQRYNLTVLLLERKGTKLIPSPDTVFQEGDVLTVIGEREDIDKLKSL</sequence>
<dbReference type="SUPFAM" id="SSF116726">
    <property type="entry name" value="TrkA C-terminal domain-like"/>
    <property type="match status" value="1"/>
</dbReference>
<dbReference type="AlphaFoldDB" id="A0A0T5XCM5"/>
<dbReference type="InterPro" id="IPR036291">
    <property type="entry name" value="NAD(P)-bd_dom_sf"/>
</dbReference>
<dbReference type="PANTHER" id="PTHR43833:SF7">
    <property type="entry name" value="KTR SYSTEM POTASSIUM UPTAKE PROTEIN C"/>
    <property type="match status" value="1"/>
</dbReference>
<accession>A0A0T5XCM5</accession>
<keyword evidence="4" id="KW-1185">Reference proteome</keyword>
<dbReference type="InterPro" id="IPR006037">
    <property type="entry name" value="RCK_C"/>
</dbReference>
<dbReference type="OrthoDB" id="9776294at2"/>
<proteinExistence type="predicted"/>
<dbReference type="PANTHER" id="PTHR43833">
    <property type="entry name" value="POTASSIUM CHANNEL PROTEIN 2-RELATED-RELATED"/>
    <property type="match status" value="1"/>
</dbReference>
<dbReference type="RefSeq" id="WP_009201217.1">
    <property type="nucleotide sequence ID" value="NZ_ACJX03000001.1"/>
</dbReference>
<dbReference type="GO" id="GO:0006813">
    <property type="term" value="P:potassium ion transport"/>
    <property type="evidence" value="ECO:0007669"/>
    <property type="project" value="InterPro"/>
</dbReference>
<dbReference type="InterPro" id="IPR003148">
    <property type="entry name" value="RCK_N"/>
</dbReference>
<dbReference type="STRING" id="592015.HMPREF1705_03348"/>
<comment type="caution">
    <text evidence="3">The sequence shown here is derived from an EMBL/GenBank/DDBJ whole genome shotgun (WGS) entry which is preliminary data.</text>
</comment>
<dbReference type="EMBL" id="ACJX03000001">
    <property type="protein sequence ID" value="KRT36087.1"/>
    <property type="molecule type" value="Genomic_DNA"/>
</dbReference>
<dbReference type="PROSITE" id="PS51202">
    <property type="entry name" value="RCK_C"/>
    <property type="match status" value="1"/>
</dbReference>
<dbReference type="Gene3D" id="3.40.50.720">
    <property type="entry name" value="NAD(P)-binding Rossmann-like Domain"/>
    <property type="match status" value="1"/>
</dbReference>
<evidence type="ECO:0000259" key="2">
    <source>
        <dbReference type="PROSITE" id="PS51202"/>
    </source>
</evidence>
<evidence type="ECO:0000313" key="4">
    <source>
        <dbReference type="Proteomes" id="UP000005273"/>
    </source>
</evidence>
<gene>
    <name evidence="3" type="ORF">HMPREF1705_03348</name>
</gene>
<dbReference type="InterPro" id="IPR050721">
    <property type="entry name" value="Trk_Ktr_HKT_K-transport"/>
</dbReference>
<name>A0A0T5XCM5_9BACT</name>
<dbReference type="Pfam" id="PF02254">
    <property type="entry name" value="TrkA_N"/>
    <property type="match status" value="1"/>
</dbReference>
<protein>
    <submittedName>
        <fullName evidence="3">Putative Ktr system potassium uptake protein A</fullName>
    </submittedName>
</protein>
<feature type="domain" description="RCK C-terminal" evidence="2">
    <location>
        <begin position="137"/>
        <end position="218"/>
    </location>
</feature>
<organism evidence="3 4">
    <name type="scientific">Acetomicrobium hydrogeniformans ATCC BAA-1850</name>
    <dbReference type="NCBI Taxonomy" id="592015"/>
    <lineage>
        <taxon>Bacteria</taxon>
        <taxon>Thermotogati</taxon>
        <taxon>Synergistota</taxon>
        <taxon>Synergistia</taxon>
        <taxon>Synergistales</taxon>
        <taxon>Acetomicrobiaceae</taxon>
        <taxon>Acetomicrobium</taxon>
    </lineage>
</organism>